<keyword evidence="2" id="KW-1185">Reference proteome</keyword>
<dbReference type="EMBL" id="FCQH01000014">
    <property type="protein sequence ID" value="CVL03481.1"/>
    <property type="molecule type" value="Genomic_DNA"/>
</dbReference>
<dbReference type="RefSeq" id="XP_041688159.1">
    <property type="nucleotide sequence ID" value="XM_041822483.1"/>
</dbReference>
<organism evidence="1 2">
    <name type="scientific">Fusarium mangiferae</name>
    <name type="common">Mango malformation disease fungus</name>
    <dbReference type="NCBI Taxonomy" id="192010"/>
    <lineage>
        <taxon>Eukaryota</taxon>
        <taxon>Fungi</taxon>
        <taxon>Dikarya</taxon>
        <taxon>Ascomycota</taxon>
        <taxon>Pezizomycotina</taxon>
        <taxon>Sordariomycetes</taxon>
        <taxon>Hypocreomycetidae</taxon>
        <taxon>Hypocreales</taxon>
        <taxon>Nectriaceae</taxon>
        <taxon>Fusarium</taxon>
        <taxon>Fusarium fujikuroi species complex</taxon>
    </lineage>
</organism>
<proteinExistence type="predicted"/>
<comment type="caution">
    <text evidence="1">The sequence shown here is derived from an EMBL/GenBank/DDBJ whole genome shotgun (WGS) entry which is preliminary data.</text>
</comment>
<reference evidence="2" key="1">
    <citation type="journal article" date="2016" name="Genome Biol. Evol.">
        <title>Comparative 'omics' of the Fusarium fujikuroi species complex highlights differences in genetic potential and metabolite synthesis.</title>
        <authorList>
            <person name="Niehaus E.-M."/>
            <person name="Muensterkoetter M."/>
            <person name="Proctor R.H."/>
            <person name="Brown D.W."/>
            <person name="Sharon A."/>
            <person name="Idan Y."/>
            <person name="Oren-Young L."/>
            <person name="Sieber C.M."/>
            <person name="Novak O."/>
            <person name="Pencik A."/>
            <person name="Tarkowska D."/>
            <person name="Hromadova K."/>
            <person name="Freeman S."/>
            <person name="Maymon M."/>
            <person name="Elazar M."/>
            <person name="Youssef S.A."/>
            <person name="El-Shabrawy E.S.M."/>
            <person name="Shalaby A.B.A."/>
            <person name="Houterman P."/>
            <person name="Brock N.L."/>
            <person name="Burkhardt I."/>
            <person name="Tsavkelova E.A."/>
            <person name="Dickschat J.S."/>
            <person name="Galuszka P."/>
            <person name="Gueldener U."/>
            <person name="Tudzynski B."/>
        </authorList>
    </citation>
    <scope>NUCLEOTIDE SEQUENCE [LARGE SCALE GENOMIC DNA]</scope>
    <source>
        <strain evidence="2">MRC7560</strain>
    </source>
</reference>
<dbReference type="VEuPathDB" id="FungiDB:FMAN_16004"/>
<dbReference type="GeneID" id="65094799"/>
<accession>A0A1L7U7K2</accession>
<sequence>MSFRRTYTFAVGINEKPFEVWLSKACAAIKKFGKSHALICSEVKNMTTAEYADYRNAILQISKTQQHCERLGSLLIEIFLYEKDTHAQKVKRIRTGMEAECEGYSGLGTYVSDMELFGAAFWFWQLQGTKRYLSKTSPFKELRLGDVKSKAETSNDIYTCIR</sequence>
<evidence type="ECO:0000313" key="2">
    <source>
        <dbReference type="Proteomes" id="UP000184255"/>
    </source>
</evidence>
<dbReference type="Proteomes" id="UP000184255">
    <property type="component" value="Unassembled WGS sequence"/>
</dbReference>
<protein>
    <submittedName>
        <fullName evidence="1">Uncharacterized protein</fullName>
    </submittedName>
</protein>
<dbReference type="AlphaFoldDB" id="A0A1L7U7K2"/>
<gene>
    <name evidence="1" type="ORF">FMAN_16004</name>
</gene>
<evidence type="ECO:0000313" key="1">
    <source>
        <dbReference type="EMBL" id="CVL03481.1"/>
    </source>
</evidence>
<name>A0A1L7U7K2_FUSMA</name>